<dbReference type="Gene3D" id="3.40.50.620">
    <property type="entry name" value="HUPs"/>
    <property type="match status" value="1"/>
</dbReference>
<dbReference type="EMBL" id="MU826417">
    <property type="protein sequence ID" value="KAJ7376051.1"/>
    <property type="molecule type" value="Genomic_DNA"/>
</dbReference>
<dbReference type="GO" id="GO:0000049">
    <property type="term" value="F:tRNA binding"/>
    <property type="evidence" value="ECO:0007669"/>
    <property type="project" value="InterPro"/>
</dbReference>
<dbReference type="SUPFAM" id="SSF52402">
    <property type="entry name" value="Adenine nucleotide alpha hydrolases-like"/>
    <property type="match status" value="1"/>
</dbReference>
<sequence>MCSVQEGELENVPSQLQNKLSKDKFRDGRTCMKCSTSPAVVVVRLNDPLCKSCFLAYFTHKFRATIGKARAIRAGEKVLLAFSGGPSSSAMLHLVCEGLNSAVAKKLRFEPGIAFIDEGEVLKQSEVERTAYIEQIRDAATRTEFPFHLLNLEDIFAPEQHPQDDAICCKKVETSDTHKAEKLKNIFDATPSMTAKEDLLKTLRGQLLLTTARNEGYSKIMLADCATRISVRLLSDISQGRGGDLPYDTGFSDDRHGDVIFIRPMREFMTKEIALYNFFNNVKTVLIPTMGTMSQSHASIDRLTEDFISGLQADFPFTVSTIFRTGDKLSVKESSEDTAACALCGIPVNVDPTLLSTLTDSLSTVKLHTDDKNLPQSTTDCCGGGCESGCSTSSSEHQLTKDNNILEAFCYGCRLTFKDKTFNLSDLPAFVLETAKKVHHRAQMKEQIKDFLLDD</sequence>
<protein>
    <recommendedName>
        <fullName evidence="3">Cytoplasmic tRNA 2-thiolation protein 2</fullName>
    </recommendedName>
</protein>
<evidence type="ECO:0000313" key="4">
    <source>
        <dbReference type="EMBL" id="KAJ7376051.1"/>
    </source>
</evidence>
<dbReference type="GO" id="GO:0002143">
    <property type="term" value="P:tRNA wobble position uridine thiolation"/>
    <property type="evidence" value="ECO:0007669"/>
    <property type="project" value="TreeGrafter"/>
</dbReference>
<keyword evidence="5" id="KW-1185">Reference proteome</keyword>
<dbReference type="PANTHER" id="PTHR20882:SF14">
    <property type="entry name" value="CYTOPLASMIC TRNA 2-THIOLATION PROTEIN 2"/>
    <property type="match status" value="1"/>
</dbReference>
<dbReference type="PANTHER" id="PTHR20882">
    <property type="entry name" value="CYTOPLASMIC TRNA 2-THIOLATION PROTEIN 2"/>
    <property type="match status" value="1"/>
</dbReference>
<dbReference type="InterPro" id="IPR019407">
    <property type="entry name" value="CTU2"/>
</dbReference>
<name>A0A9W9Z6D6_9CNID</name>
<dbReference type="GO" id="GO:0016779">
    <property type="term" value="F:nucleotidyltransferase activity"/>
    <property type="evidence" value="ECO:0007669"/>
    <property type="project" value="UniProtKB-UniRule"/>
</dbReference>
<organism evidence="4 5">
    <name type="scientific">Desmophyllum pertusum</name>
    <dbReference type="NCBI Taxonomy" id="174260"/>
    <lineage>
        <taxon>Eukaryota</taxon>
        <taxon>Metazoa</taxon>
        <taxon>Cnidaria</taxon>
        <taxon>Anthozoa</taxon>
        <taxon>Hexacorallia</taxon>
        <taxon>Scleractinia</taxon>
        <taxon>Caryophylliina</taxon>
        <taxon>Caryophylliidae</taxon>
        <taxon>Desmophyllum</taxon>
    </lineage>
</organism>
<gene>
    <name evidence="4" type="primary">CTU2</name>
    <name evidence="4" type="ORF">OS493_037158</name>
</gene>
<comment type="function">
    <text evidence="3">Plays a central role in 2-thiolation of mcm(5)S(2)U at tRNA wobble positions of tRNA(Lys), tRNA(Glu) and tRNA(Gln). May act by forming a heterodimer with NCS6/CTU1 that ligates sulfur from thiocarboxylated URM1 onto the uridine of tRNAs at wobble position.</text>
</comment>
<dbReference type="GO" id="GO:0005829">
    <property type="term" value="C:cytosol"/>
    <property type="evidence" value="ECO:0007669"/>
    <property type="project" value="TreeGrafter"/>
</dbReference>
<dbReference type="Proteomes" id="UP001163046">
    <property type="component" value="Unassembled WGS sequence"/>
</dbReference>
<evidence type="ECO:0000256" key="2">
    <source>
        <dbReference type="ARBA" id="ARBA00022694"/>
    </source>
</evidence>
<dbReference type="HAMAP" id="MF_03054">
    <property type="entry name" value="CTU2"/>
    <property type="match status" value="1"/>
</dbReference>
<dbReference type="OrthoDB" id="25129at2759"/>
<dbReference type="AlphaFoldDB" id="A0A9W9Z6D6"/>
<dbReference type="Pfam" id="PF10288">
    <property type="entry name" value="CTU2"/>
    <property type="match status" value="1"/>
</dbReference>
<keyword evidence="1 3" id="KW-0963">Cytoplasm</keyword>
<proteinExistence type="inferred from homology"/>
<evidence type="ECO:0000256" key="3">
    <source>
        <dbReference type="HAMAP-Rule" id="MF_03054"/>
    </source>
</evidence>
<dbReference type="GO" id="GO:0032447">
    <property type="term" value="P:protein urmylation"/>
    <property type="evidence" value="ECO:0007669"/>
    <property type="project" value="UniProtKB-UniRule"/>
</dbReference>
<dbReference type="GO" id="GO:0016783">
    <property type="term" value="F:sulfurtransferase activity"/>
    <property type="evidence" value="ECO:0007669"/>
    <property type="project" value="TreeGrafter"/>
</dbReference>
<evidence type="ECO:0000313" key="5">
    <source>
        <dbReference type="Proteomes" id="UP001163046"/>
    </source>
</evidence>
<comment type="similarity">
    <text evidence="3">Belongs to the CTU2/NCS2 family.</text>
</comment>
<accession>A0A9W9Z6D6</accession>
<comment type="caution">
    <text evidence="4">The sequence shown here is derived from an EMBL/GenBank/DDBJ whole genome shotgun (WGS) entry which is preliminary data.</text>
</comment>
<comment type="subcellular location">
    <subcellularLocation>
        <location evidence="3">Cytoplasm</location>
    </subcellularLocation>
</comment>
<reference evidence="4" key="1">
    <citation type="submission" date="2023-01" db="EMBL/GenBank/DDBJ databases">
        <title>Genome assembly of the deep-sea coral Lophelia pertusa.</title>
        <authorList>
            <person name="Herrera S."/>
            <person name="Cordes E."/>
        </authorList>
    </citation>
    <scope>NUCLEOTIDE SEQUENCE</scope>
    <source>
        <strain evidence="4">USNM1676648</strain>
        <tissue evidence="4">Polyp</tissue>
    </source>
</reference>
<evidence type="ECO:0000256" key="1">
    <source>
        <dbReference type="ARBA" id="ARBA00022490"/>
    </source>
</evidence>
<comment type="pathway">
    <text evidence="3">tRNA modification; 5-methoxycarbonylmethyl-2-thiouridine-tRNA biosynthesis.</text>
</comment>
<dbReference type="InterPro" id="IPR014729">
    <property type="entry name" value="Rossmann-like_a/b/a_fold"/>
</dbReference>
<keyword evidence="2 3" id="KW-0819">tRNA processing</keyword>